<dbReference type="SUPFAM" id="SSF54523">
    <property type="entry name" value="Pili subunits"/>
    <property type="match status" value="1"/>
</dbReference>
<organism evidence="2 3">
    <name type="scientific">Rhizomicrobium palustre</name>
    <dbReference type="NCBI Taxonomy" id="189966"/>
    <lineage>
        <taxon>Bacteria</taxon>
        <taxon>Pseudomonadati</taxon>
        <taxon>Pseudomonadota</taxon>
        <taxon>Alphaproteobacteria</taxon>
        <taxon>Micropepsales</taxon>
        <taxon>Micropepsaceae</taxon>
        <taxon>Rhizomicrobium</taxon>
    </lineage>
</organism>
<evidence type="ECO:0000313" key="3">
    <source>
        <dbReference type="Proteomes" id="UP000570514"/>
    </source>
</evidence>
<reference evidence="2 3" key="1">
    <citation type="submission" date="2020-03" db="EMBL/GenBank/DDBJ databases">
        <title>Genomic Encyclopedia of Type Strains, Phase IV (KMG-IV): sequencing the most valuable type-strain genomes for metagenomic binning, comparative biology and taxonomic classification.</title>
        <authorList>
            <person name="Goeker M."/>
        </authorList>
    </citation>
    <scope>NUCLEOTIDE SEQUENCE [LARGE SCALE GENOMIC DNA]</scope>
    <source>
        <strain evidence="2 3">DSM 19867</strain>
    </source>
</reference>
<keyword evidence="3" id="KW-1185">Reference proteome</keyword>
<dbReference type="Pfam" id="PF07963">
    <property type="entry name" value="N_methyl"/>
    <property type="match status" value="1"/>
</dbReference>
<dbReference type="RefSeq" id="WP_167083102.1">
    <property type="nucleotide sequence ID" value="NZ_BAAADC010000001.1"/>
</dbReference>
<dbReference type="InterPro" id="IPR012902">
    <property type="entry name" value="N_methyl_site"/>
</dbReference>
<accession>A0A846N0G1</accession>
<gene>
    <name evidence="2" type="ORF">FHS83_002293</name>
</gene>
<comment type="caution">
    <text evidence="2">The sequence shown here is derived from an EMBL/GenBank/DDBJ whole genome shotgun (WGS) entry which is preliminary data.</text>
</comment>
<evidence type="ECO:0000256" key="1">
    <source>
        <dbReference type="SAM" id="Phobius"/>
    </source>
</evidence>
<sequence>MPRGDCSARELGFTLTEMLVAFALLAMFSVLLVQGLSTGDHYWRGAVDRTAIAEALDSAQNGLRYRMERIYFETRYDASPAYPGFDGTDSSMTFYAPPPESQSPGALRRYTLSVTTAGDLVLASRSSLWGLVPDRMSGPPLVETLLRGVQSVELSYFDAASGKGWQNSWHKRPSPPALLRVRVNFPPGDGRWWPDFVVHPIATIDSDCIRSMDNGRCVGRP</sequence>
<protein>
    <submittedName>
        <fullName evidence="2">General secretion pathway protein J</fullName>
    </submittedName>
</protein>
<dbReference type="Proteomes" id="UP000570514">
    <property type="component" value="Unassembled WGS sequence"/>
</dbReference>
<keyword evidence="1" id="KW-0472">Membrane</keyword>
<keyword evidence="1" id="KW-1133">Transmembrane helix</keyword>
<proteinExistence type="predicted"/>
<evidence type="ECO:0000313" key="2">
    <source>
        <dbReference type="EMBL" id="NIK88975.1"/>
    </source>
</evidence>
<keyword evidence="1" id="KW-0812">Transmembrane</keyword>
<dbReference type="InterPro" id="IPR045584">
    <property type="entry name" value="Pilin-like"/>
</dbReference>
<dbReference type="EMBL" id="JAASRM010000001">
    <property type="protein sequence ID" value="NIK88975.1"/>
    <property type="molecule type" value="Genomic_DNA"/>
</dbReference>
<dbReference type="AlphaFoldDB" id="A0A846N0G1"/>
<feature type="transmembrane region" description="Helical" evidence="1">
    <location>
        <begin position="12"/>
        <end position="33"/>
    </location>
</feature>
<name>A0A846N0G1_9PROT</name>